<dbReference type="AlphaFoldDB" id="A0A7J6M7M0"/>
<keyword evidence="9" id="KW-1185">Reference proteome</keyword>
<dbReference type="SUPFAM" id="SSF52540">
    <property type="entry name" value="P-loop containing nucleoside triphosphate hydrolases"/>
    <property type="match status" value="1"/>
</dbReference>
<keyword evidence="3 5" id="KW-0067">ATP-binding</keyword>
<evidence type="ECO:0000256" key="2">
    <source>
        <dbReference type="ARBA" id="ARBA00022801"/>
    </source>
</evidence>
<dbReference type="EMBL" id="JAAPAO010000220">
    <property type="protein sequence ID" value="KAF4667061.1"/>
    <property type="molecule type" value="Genomic_DNA"/>
</dbReference>
<dbReference type="Proteomes" id="UP000591131">
    <property type="component" value="Unassembled WGS sequence"/>
</dbReference>
<dbReference type="GO" id="GO:0003724">
    <property type="term" value="F:RNA helicase activity"/>
    <property type="evidence" value="ECO:0007669"/>
    <property type="project" value="UniProtKB-EC"/>
</dbReference>
<evidence type="ECO:0000259" key="7">
    <source>
        <dbReference type="PROSITE" id="PS51194"/>
    </source>
</evidence>
<feature type="region of interest" description="Disordered" evidence="6">
    <location>
        <begin position="33"/>
        <end position="55"/>
    </location>
</feature>
<evidence type="ECO:0000256" key="1">
    <source>
        <dbReference type="ARBA" id="ARBA00022741"/>
    </source>
</evidence>
<comment type="domain">
    <text evidence="5">The Q motif is unique to and characteristic of the DEAD box family of RNA helicases and controls ATP binding and hydrolysis.</text>
</comment>
<feature type="region of interest" description="Disordered" evidence="6">
    <location>
        <begin position="423"/>
        <end position="445"/>
    </location>
</feature>
<dbReference type="GO" id="GO:0005524">
    <property type="term" value="F:ATP binding"/>
    <property type="evidence" value="ECO:0007669"/>
    <property type="project" value="UniProtKB-UniRule"/>
</dbReference>
<reference evidence="8 9" key="1">
    <citation type="submission" date="2020-04" db="EMBL/GenBank/DDBJ databases">
        <title>Perkinsus chesapeaki whole genome sequence.</title>
        <authorList>
            <person name="Bogema D.R."/>
        </authorList>
    </citation>
    <scope>NUCLEOTIDE SEQUENCE [LARGE SCALE GENOMIC DNA]</scope>
    <source>
        <strain evidence="8">ATCC PRA-425</strain>
    </source>
</reference>
<dbReference type="EC" id="3.6.4.13" evidence="5"/>
<keyword evidence="1 5" id="KW-0547">Nucleotide-binding</keyword>
<evidence type="ECO:0000256" key="3">
    <source>
        <dbReference type="ARBA" id="ARBA00022840"/>
    </source>
</evidence>
<dbReference type="InterPro" id="IPR001650">
    <property type="entry name" value="Helicase_C-like"/>
</dbReference>
<gene>
    <name evidence="8" type="ORF">FOL47_003787</name>
</gene>
<accession>A0A7J6M7M0</accession>
<feature type="compositionally biased region" description="Basic and acidic residues" evidence="6">
    <location>
        <begin position="41"/>
        <end position="55"/>
    </location>
</feature>
<dbReference type="OrthoDB" id="432247at2759"/>
<feature type="compositionally biased region" description="Acidic residues" evidence="6">
    <location>
        <begin position="489"/>
        <end position="503"/>
    </location>
</feature>
<evidence type="ECO:0000256" key="4">
    <source>
        <dbReference type="ARBA" id="ARBA00022884"/>
    </source>
</evidence>
<comment type="caution">
    <text evidence="8">The sequence shown here is derived from an EMBL/GenBank/DDBJ whole genome shotgun (WGS) entry which is preliminary data.</text>
</comment>
<dbReference type="PROSITE" id="PS51194">
    <property type="entry name" value="HELICASE_CTER"/>
    <property type="match status" value="1"/>
</dbReference>
<feature type="domain" description="Helicase C-terminal" evidence="7">
    <location>
        <begin position="241"/>
        <end position="432"/>
    </location>
</feature>
<name>A0A7J6M7M0_PERCH</name>
<comment type="similarity">
    <text evidence="5">Belongs to the DEAD box helicase family.</text>
</comment>
<keyword evidence="4 5" id="KW-0694">RNA-binding</keyword>
<feature type="region of interest" description="Disordered" evidence="6">
    <location>
        <begin position="488"/>
        <end position="548"/>
    </location>
</feature>
<proteinExistence type="inferred from homology"/>
<dbReference type="InterPro" id="IPR027417">
    <property type="entry name" value="P-loop_NTPase"/>
</dbReference>
<keyword evidence="5" id="KW-0347">Helicase</keyword>
<organism evidence="8 9">
    <name type="scientific">Perkinsus chesapeaki</name>
    <name type="common">Clam parasite</name>
    <name type="synonym">Perkinsus andrewsi</name>
    <dbReference type="NCBI Taxonomy" id="330153"/>
    <lineage>
        <taxon>Eukaryota</taxon>
        <taxon>Sar</taxon>
        <taxon>Alveolata</taxon>
        <taxon>Perkinsozoa</taxon>
        <taxon>Perkinsea</taxon>
        <taxon>Perkinsida</taxon>
        <taxon>Perkinsidae</taxon>
        <taxon>Perkinsus</taxon>
    </lineage>
</organism>
<comment type="function">
    <text evidence="5">RNA helicase.</text>
</comment>
<keyword evidence="2 5" id="KW-0378">Hydrolase</keyword>
<feature type="region of interest" description="Disordered" evidence="6">
    <location>
        <begin position="570"/>
        <end position="591"/>
    </location>
</feature>
<dbReference type="GO" id="GO:0016787">
    <property type="term" value="F:hydrolase activity"/>
    <property type="evidence" value="ECO:0007669"/>
    <property type="project" value="UniProtKB-KW"/>
</dbReference>
<evidence type="ECO:0000256" key="6">
    <source>
        <dbReference type="SAM" id="MobiDB-lite"/>
    </source>
</evidence>
<sequence length="610" mass="67783">MHLIESGLLVANAGAVLNERRVLRKCVPLTPTPGSGAQPFDDTHVGGDSTLHEERPEHLPQATAGLQEHYWCPRIRWGAVDIVVTTPYHLAVDLDRCAETEGSAQLHPAAVIFDEADMIFHEMRSQVYDIVQHLRPRLSIPQQGEAPALRKRRKLVPCQFVFASASMPTGGPNSVSAMISQRFCTAELITTSFAHSIPPSLNVEWFKASPVWDQRCGELAEILKVSTAADAPWGPSSLKSGLNAYFPASQASRILIFVNSSLNCNALYHYLRDAGWPVVRFSASRGAKLTLRLARDADQFCTASAYYDPSTVKWNGKIADEQKLTALEADALAKKRKHYAALMQSPMRVMVCTDHAARGFDWPEVDAVVHFQMPLDAVKFLHRSGRGGRLGRSCRIITLVGEKDETLATEIQQQIDKGRSLEKVFSRKQSLPRRRRRRADAGHSEPQVAPVVLEGSDAGLVEGSVKFIDNPQETEDKGTLVGYATVYDSDSDDDNEDIEEVEEVEVRAKPPTDRPSGATNPPAWRVGTRRAFPETPVDSDSDDESNGYSWARVRRSSVAAGMEETIKPRREVIGLQSESSRVGRQRRRDKLKQSTLVNEFRRNDDEVLKL</sequence>
<dbReference type="SMART" id="SM00490">
    <property type="entry name" value="HELICc"/>
    <property type="match status" value="1"/>
</dbReference>
<dbReference type="Gene3D" id="3.40.50.300">
    <property type="entry name" value="P-loop containing nucleotide triphosphate hydrolases"/>
    <property type="match status" value="2"/>
</dbReference>
<protein>
    <recommendedName>
        <fullName evidence="5">ATP-dependent RNA helicase</fullName>
        <ecNumber evidence="5">3.6.4.13</ecNumber>
    </recommendedName>
</protein>
<comment type="catalytic activity">
    <reaction evidence="5">
        <text>ATP + H2O = ADP + phosphate + H(+)</text>
        <dbReference type="Rhea" id="RHEA:13065"/>
        <dbReference type="ChEBI" id="CHEBI:15377"/>
        <dbReference type="ChEBI" id="CHEBI:15378"/>
        <dbReference type="ChEBI" id="CHEBI:30616"/>
        <dbReference type="ChEBI" id="CHEBI:43474"/>
        <dbReference type="ChEBI" id="CHEBI:456216"/>
        <dbReference type="EC" id="3.6.4.13"/>
    </reaction>
</comment>
<dbReference type="Pfam" id="PF00271">
    <property type="entry name" value="Helicase_C"/>
    <property type="match status" value="1"/>
</dbReference>
<dbReference type="PANTHER" id="PTHR24031">
    <property type="entry name" value="RNA HELICASE"/>
    <property type="match status" value="1"/>
</dbReference>
<evidence type="ECO:0000313" key="9">
    <source>
        <dbReference type="Proteomes" id="UP000591131"/>
    </source>
</evidence>
<evidence type="ECO:0000313" key="8">
    <source>
        <dbReference type="EMBL" id="KAF4667061.1"/>
    </source>
</evidence>
<dbReference type="GO" id="GO:0003723">
    <property type="term" value="F:RNA binding"/>
    <property type="evidence" value="ECO:0007669"/>
    <property type="project" value="UniProtKB-UniRule"/>
</dbReference>
<evidence type="ECO:0000256" key="5">
    <source>
        <dbReference type="RuleBase" id="RU365068"/>
    </source>
</evidence>